<organism evidence="2 3">
    <name type="scientific">Poecilia formosa</name>
    <name type="common">Amazon molly</name>
    <name type="synonym">Limia formosa</name>
    <dbReference type="NCBI Taxonomy" id="48698"/>
    <lineage>
        <taxon>Eukaryota</taxon>
        <taxon>Metazoa</taxon>
        <taxon>Chordata</taxon>
        <taxon>Craniata</taxon>
        <taxon>Vertebrata</taxon>
        <taxon>Euteleostomi</taxon>
        <taxon>Actinopterygii</taxon>
        <taxon>Neopterygii</taxon>
        <taxon>Teleostei</taxon>
        <taxon>Neoteleostei</taxon>
        <taxon>Acanthomorphata</taxon>
        <taxon>Ovalentaria</taxon>
        <taxon>Atherinomorphae</taxon>
        <taxon>Cyprinodontiformes</taxon>
        <taxon>Poeciliidae</taxon>
        <taxon>Poeciliinae</taxon>
        <taxon>Poecilia</taxon>
    </lineage>
</organism>
<dbReference type="Pfam" id="PF13843">
    <property type="entry name" value="DDE_Tnp_1_7"/>
    <property type="match status" value="1"/>
</dbReference>
<evidence type="ECO:0000313" key="2">
    <source>
        <dbReference type="Ensembl" id="ENSPFOP00000018242.1"/>
    </source>
</evidence>
<dbReference type="AlphaFoldDB" id="A0A087YJN9"/>
<protein>
    <recommendedName>
        <fullName evidence="1">PiggyBac transposable element-derived protein domain-containing protein</fullName>
    </recommendedName>
</protein>
<accession>A0A087YJN9</accession>
<proteinExistence type="predicted"/>
<reference evidence="2" key="2">
    <citation type="submission" date="2025-08" db="UniProtKB">
        <authorList>
            <consortium name="Ensembl"/>
        </authorList>
    </citation>
    <scope>IDENTIFICATION</scope>
</reference>
<dbReference type="GeneTree" id="ENSGT00940000169675"/>
<evidence type="ECO:0000313" key="3">
    <source>
        <dbReference type="Proteomes" id="UP000028760"/>
    </source>
</evidence>
<dbReference type="Proteomes" id="UP000028760">
    <property type="component" value="Unassembled WGS sequence"/>
</dbReference>
<dbReference type="PANTHER" id="PTHR47272">
    <property type="entry name" value="DDE_TNP_1_7 DOMAIN-CONTAINING PROTEIN"/>
    <property type="match status" value="1"/>
</dbReference>
<reference evidence="3" key="1">
    <citation type="submission" date="2013-10" db="EMBL/GenBank/DDBJ databases">
        <authorList>
            <person name="Schartl M."/>
            <person name="Warren W."/>
        </authorList>
    </citation>
    <scope>NUCLEOTIDE SEQUENCE [LARGE SCALE GENOMIC DNA]</scope>
    <source>
        <strain evidence="3">female</strain>
    </source>
</reference>
<dbReference type="eggNOG" id="ENOG502QVRU">
    <property type="taxonomic scope" value="Eukaryota"/>
</dbReference>
<feature type="domain" description="PiggyBac transposable element-derived protein" evidence="1">
    <location>
        <begin position="110"/>
        <end position="248"/>
    </location>
</feature>
<evidence type="ECO:0000259" key="1">
    <source>
        <dbReference type="Pfam" id="PF13843"/>
    </source>
</evidence>
<reference evidence="2" key="3">
    <citation type="submission" date="2025-09" db="UniProtKB">
        <authorList>
            <consortium name="Ensembl"/>
        </authorList>
    </citation>
    <scope>IDENTIFICATION</scope>
</reference>
<dbReference type="STRING" id="48698.ENSPFOP00000018242"/>
<dbReference type="Ensembl" id="ENSPFOT00000018264.1">
    <property type="protein sequence ID" value="ENSPFOP00000018242.1"/>
    <property type="gene ID" value="ENSPFOG00000018153.1"/>
</dbReference>
<name>A0A087YJN9_POEFO</name>
<dbReference type="PANTHER" id="PTHR47272:SF2">
    <property type="entry name" value="PIGGYBAC TRANSPOSABLE ELEMENT-DERIVED PROTEIN 3-LIKE"/>
    <property type="match status" value="1"/>
</dbReference>
<dbReference type="InterPro" id="IPR029526">
    <property type="entry name" value="PGBD"/>
</dbReference>
<dbReference type="EMBL" id="AYCK01007471">
    <property type="status" value="NOT_ANNOTATED_CDS"/>
    <property type="molecule type" value="Genomic_DNA"/>
</dbReference>
<sequence>WKSAPFNPVLVQFQGSDEQQDERADMSPVQYMEQYVDIELMKVLADCTNSMSLAKSGRSLNTSIEEMYHFFGASILMSCIPYPQIRRFWSTNLKIPAISDTMRRDRFFKLRLFEVYLTGTVMKNRIPKAMQKLPSDKIMKQQGRGTSASVVRGDGKLNVVKWFDNKPVLMLSAVHAKEPEDTCQRWSKKDKCYLTIRRPNIVQEYKAKMSGVDLSDRMMSYYRISVRTKKWTIRMLMHFMDLALANSWLLYRRDHQEHGTPRKAILTFLAFPMDVAQVFLNKCD</sequence>
<keyword evidence="3" id="KW-1185">Reference proteome</keyword>